<dbReference type="Proteomes" id="UP000318437">
    <property type="component" value="Unassembled WGS sequence"/>
</dbReference>
<sequence>MSANWTDTHGVKIFMFHNPREFDKSAFVRVQFLIDRVADQ</sequence>
<accession>A0A5C6D051</accession>
<reference evidence="1 2" key="1">
    <citation type="submission" date="2019-02" db="EMBL/GenBank/DDBJ databases">
        <title>Deep-cultivation of Planctomycetes and their phenomic and genomic characterization uncovers novel biology.</title>
        <authorList>
            <person name="Wiegand S."/>
            <person name="Jogler M."/>
            <person name="Boedeker C."/>
            <person name="Pinto D."/>
            <person name="Vollmers J."/>
            <person name="Rivas-Marin E."/>
            <person name="Kohn T."/>
            <person name="Peeters S.H."/>
            <person name="Heuer A."/>
            <person name="Rast P."/>
            <person name="Oberbeckmann S."/>
            <person name="Bunk B."/>
            <person name="Jeske O."/>
            <person name="Meyerdierks A."/>
            <person name="Storesund J.E."/>
            <person name="Kallscheuer N."/>
            <person name="Luecker S."/>
            <person name="Lage O.M."/>
            <person name="Pohl T."/>
            <person name="Merkel B.J."/>
            <person name="Hornburger P."/>
            <person name="Mueller R.-W."/>
            <person name="Bruemmer F."/>
            <person name="Labrenz M."/>
            <person name="Spormann A.M."/>
            <person name="Op Den Camp H."/>
            <person name="Overmann J."/>
            <person name="Amann R."/>
            <person name="Jetten M.S.M."/>
            <person name="Mascher T."/>
            <person name="Medema M.H."/>
            <person name="Devos D.P."/>
            <person name="Kaster A.-K."/>
            <person name="Ovreas L."/>
            <person name="Rohde M."/>
            <person name="Galperin M.Y."/>
            <person name="Jogler C."/>
        </authorList>
    </citation>
    <scope>NUCLEOTIDE SEQUENCE [LARGE SCALE GENOMIC DNA]</scope>
    <source>
        <strain evidence="1 2">Pla144</strain>
    </source>
</reference>
<evidence type="ECO:0000313" key="2">
    <source>
        <dbReference type="Proteomes" id="UP000318437"/>
    </source>
</evidence>
<dbReference type="AlphaFoldDB" id="A0A5C6D051"/>
<evidence type="ECO:0000313" key="1">
    <source>
        <dbReference type="EMBL" id="TWU30230.1"/>
    </source>
</evidence>
<comment type="caution">
    <text evidence="1">The sequence shown here is derived from an EMBL/GenBank/DDBJ whole genome shotgun (WGS) entry which is preliminary data.</text>
</comment>
<name>A0A5C6D051_9BACT</name>
<protein>
    <submittedName>
        <fullName evidence="1">Uncharacterized protein</fullName>
    </submittedName>
</protein>
<organism evidence="1 2">
    <name type="scientific">Bythopirellula polymerisocia</name>
    <dbReference type="NCBI Taxonomy" id="2528003"/>
    <lineage>
        <taxon>Bacteria</taxon>
        <taxon>Pseudomonadati</taxon>
        <taxon>Planctomycetota</taxon>
        <taxon>Planctomycetia</taxon>
        <taxon>Pirellulales</taxon>
        <taxon>Lacipirellulaceae</taxon>
        <taxon>Bythopirellula</taxon>
    </lineage>
</organism>
<dbReference type="EMBL" id="SJPS01000001">
    <property type="protein sequence ID" value="TWU30230.1"/>
    <property type="molecule type" value="Genomic_DNA"/>
</dbReference>
<keyword evidence="2" id="KW-1185">Reference proteome</keyword>
<proteinExistence type="predicted"/>
<gene>
    <name evidence="1" type="ORF">Pla144_10160</name>
</gene>